<dbReference type="InterPro" id="IPR023198">
    <property type="entry name" value="PGP-like_dom2"/>
</dbReference>
<dbReference type="Proteomes" id="UP000824136">
    <property type="component" value="Unassembled WGS sequence"/>
</dbReference>
<dbReference type="GO" id="GO:0008967">
    <property type="term" value="F:phosphoglycolate phosphatase activity"/>
    <property type="evidence" value="ECO:0007669"/>
    <property type="project" value="TreeGrafter"/>
</dbReference>
<sequence>MKKAVLFDLDGTMWDASQSVADSFNEALEELGIERRITLDEMRGVMGKTMEDIAHIFFDSVDPKRAYDIMVYCTEYENKYILNHGGVLYDGLRELLESLRADGWLTACVSNCQSGYIEAFCGHYDLDRLFDDRECWGNTRKLKANNIKLVVKRNQIDFCVYVGDTMGDYESAMQAGVRFIHAAYGYGSVPAGTPAVNSLLEIPEQLSKMI</sequence>
<dbReference type="EMBL" id="DVLL01000025">
    <property type="protein sequence ID" value="HIT59620.1"/>
    <property type="molecule type" value="Genomic_DNA"/>
</dbReference>
<gene>
    <name evidence="1" type="ORF">IAC39_07935</name>
</gene>
<dbReference type="InterPro" id="IPR041492">
    <property type="entry name" value="HAD_2"/>
</dbReference>
<dbReference type="InterPro" id="IPR023214">
    <property type="entry name" value="HAD_sf"/>
</dbReference>
<dbReference type="Pfam" id="PF13419">
    <property type="entry name" value="HAD_2"/>
    <property type="match status" value="1"/>
</dbReference>
<dbReference type="PANTHER" id="PTHR43434">
    <property type="entry name" value="PHOSPHOGLYCOLATE PHOSPHATASE"/>
    <property type="match status" value="1"/>
</dbReference>
<evidence type="ECO:0000313" key="1">
    <source>
        <dbReference type="EMBL" id="HIT59620.1"/>
    </source>
</evidence>
<dbReference type="SFLD" id="SFLDS00003">
    <property type="entry name" value="Haloacid_Dehalogenase"/>
    <property type="match status" value="1"/>
</dbReference>
<dbReference type="Gene3D" id="3.40.50.1000">
    <property type="entry name" value="HAD superfamily/HAD-like"/>
    <property type="match status" value="1"/>
</dbReference>
<dbReference type="GO" id="GO:0006281">
    <property type="term" value="P:DNA repair"/>
    <property type="evidence" value="ECO:0007669"/>
    <property type="project" value="TreeGrafter"/>
</dbReference>
<comment type="caution">
    <text evidence="1">The sequence shown here is derived from an EMBL/GenBank/DDBJ whole genome shotgun (WGS) entry which is preliminary data.</text>
</comment>
<dbReference type="SUPFAM" id="SSF56784">
    <property type="entry name" value="HAD-like"/>
    <property type="match status" value="1"/>
</dbReference>
<dbReference type="SFLD" id="SFLDG01129">
    <property type="entry name" value="C1.5:_HAD__Beta-PGM__Phosphata"/>
    <property type="match status" value="1"/>
</dbReference>
<dbReference type="InterPro" id="IPR036412">
    <property type="entry name" value="HAD-like_sf"/>
</dbReference>
<keyword evidence="1" id="KW-0378">Hydrolase</keyword>
<accession>A0A9D1GW69</accession>
<protein>
    <submittedName>
        <fullName evidence="1">HAD family hydrolase</fullName>
    </submittedName>
</protein>
<dbReference type="PANTHER" id="PTHR43434:SF1">
    <property type="entry name" value="PHOSPHOGLYCOLATE PHOSPHATASE"/>
    <property type="match status" value="1"/>
</dbReference>
<dbReference type="Gene3D" id="1.10.150.240">
    <property type="entry name" value="Putative phosphatase, domain 2"/>
    <property type="match status" value="1"/>
</dbReference>
<reference evidence="1" key="1">
    <citation type="submission" date="2020-10" db="EMBL/GenBank/DDBJ databases">
        <authorList>
            <person name="Gilroy R."/>
        </authorList>
    </citation>
    <scope>NUCLEOTIDE SEQUENCE</scope>
    <source>
        <strain evidence="1">CHK33-4379</strain>
    </source>
</reference>
<reference evidence="1" key="2">
    <citation type="journal article" date="2021" name="PeerJ">
        <title>Extensive microbial diversity within the chicken gut microbiome revealed by metagenomics and culture.</title>
        <authorList>
            <person name="Gilroy R."/>
            <person name="Ravi A."/>
            <person name="Getino M."/>
            <person name="Pursley I."/>
            <person name="Horton D.L."/>
            <person name="Alikhan N.F."/>
            <person name="Baker D."/>
            <person name="Gharbi K."/>
            <person name="Hall N."/>
            <person name="Watson M."/>
            <person name="Adriaenssens E.M."/>
            <person name="Foster-Nyarko E."/>
            <person name="Jarju S."/>
            <person name="Secka A."/>
            <person name="Antonio M."/>
            <person name="Oren A."/>
            <person name="Chaudhuri R.R."/>
            <person name="La Ragione R."/>
            <person name="Hildebrand F."/>
            <person name="Pallen M.J."/>
        </authorList>
    </citation>
    <scope>NUCLEOTIDE SEQUENCE</scope>
    <source>
        <strain evidence="1">CHK33-4379</strain>
    </source>
</reference>
<dbReference type="AlphaFoldDB" id="A0A9D1GW69"/>
<evidence type="ECO:0000313" key="2">
    <source>
        <dbReference type="Proteomes" id="UP000824136"/>
    </source>
</evidence>
<organism evidence="1 2">
    <name type="scientific">Candidatus Faeciplasma pullistercoris</name>
    <dbReference type="NCBI Taxonomy" id="2840800"/>
    <lineage>
        <taxon>Bacteria</taxon>
        <taxon>Bacillati</taxon>
        <taxon>Bacillota</taxon>
        <taxon>Clostridia</taxon>
        <taxon>Eubacteriales</taxon>
        <taxon>Oscillospiraceae</taxon>
        <taxon>Oscillospiraceae incertae sedis</taxon>
        <taxon>Candidatus Faeciplasma</taxon>
    </lineage>
</organism>
<name>A0A9D1GW69_9FIRM</name>
<dbReference type="InterPro" id="IPR050155">
    <property type="entry name" value="HAD-like_hydrolase_sf"/>
</dbReference>
<proteinExistence type="predicted"/>